<dbReference type="AlphaFoldDB" id="A0A427AFQ6"/>
<organism evidence="1 2">
    <name type="scientific">Ensete ventricosum</name>
    <name type="common">Abyssinian banana</name>
    <name type="synonym">Musa ensete</name>
    <dbReference type="NCBI Taxonomy" id="4639"/>
    <lineage>
        <taxon>Eukaryota</taxon>
        <taxon>Viridiplantae</taxon>
        <taxon>Streptophyta</taxon>
        <taxon>Embryophyta</taxon>
        <taxon>Tracheophyta</taxon>
        <taxon>Spermatophyta</taxon>
        <taxon>Magnoliopsida</taxon>
        <taxon>Liliopsida</taxon>
        <taxon>Zingiberales</taxon>
        <taxon>Musaceae</taxon>
        <taxon>Ensete</taxon>
    </lineage>
</organism>
<comment type="caution">
    <text evidence="1">The sequence shown here is derived from an EMBL/GenBank/DDBJ whole genome shotgun (WGS) entry which is preliminary data.</text>
</comment>
<accession>A0A427AFQ6</accession>
<name>A0A427AFQ6_ENSVE</name>
<protein>
    <submittedName>
        <fullName evidence="1">Uncharacterized protein</fullName>
    </submittedName>
</protein>
<evidence type="ECO:0000313" key="2">
    <source>
        <dbReference type="Proteomes" id="UP000287651"/>
    </source>
</evidence>
<sequence>MQRKVSKTLLRRMKEMLVENWVIRNARGLVLRVCRVGSLLLGSKCEHWVELFIAWEVVAPGLPRLCKDGAATAISISLKRTRNKQRQDV</sequence>
<dbReference type="EMBL" id="AMZH03002594">
    <property type="protein sequence ID" value="RRT75068.1"/>
    <property type="molecule type" value="Genomic_DNA"/>
</dbReference>
<evidence type="ECO:0000313" key="1">
    <source>
        <dbReference type="EMBL" id="RRT75068.1"/>
    </source>
</evidence>
<proteinExistence type="predicted"/>
<reference evidence="1 2" key="1">
    <citation type="journal article" date="2014" name="Agronomy (Basel)">
        <title>A Draft Genome Sequence for Ensete ventricosum, the Drought-Tolerant Tree Against Hunger.</title>
        <authorList>
            <person name="Harrison J."/>
            <person name="Moore K.A."/>
            <person name="Paszkiewicz K."/>
            <person name="Jones T."/>
            <person name="Grant M."/>
            <person name="Ambacheew D."/>
            <person name="Muzemil S."/>
            <person name="Studholme D.J."/>
        </authorList>
    </citation>
    <scope>NUCLEOTIDE SEQUENCE [LARGE SCALE GENOMIC DNA]</scope>
</reference>
<dbReference type="Proteomes" id="UP000287651">
    <property type="component" value="Unassembled WGS sequence"/>
</dbReference>
<gene>
    <name evidence="1" type="ORF">B296_00006904</name>
</gene>